<comment type="caution">
    <text evidence="1">The sequence shown here is derived from an EMBL/GenBank/DDBJ whole genome shotgun (WGS) entry which is preliminary data.</text>
</comment>
<accession>A0ABP0G9P7</accession>
<dbReference type="Proteomes" id="UP001642483">
    <property type="component" value="Unassembled WGS sequence"/>
</dbReference>
<organism evidence="1 2">
    <name type="scientific">Clavelina lepadiformis</name>
    <name type="common">Light-bulb sea squirt</name>
    <name type="synonym">Ascidia lepadiformis</name>
    <dbReference type="NCBI Taxonomy" id="159417"/>
    <lineage>
        <taxon>Eukaryota</taxon>
        <taxon>Metazoa</taxon>
        <taxon>Chordata</taxon>
        <taxon>Tunicata</taxon>
        <taxon>Ascidiacea</taxon>
        <taxon>Aplousobranchia</taxon>
        <taxon>Clavelinidae</taxon>
        <taxon>Clavelina</taxon>
    </lineage>
</organism>
<reference evidence="1 2" key="1">
    <citation type="submission" date="2024-02" db="EMBL/GenBank/DDBJ databases">
        <authorList>
            <person name="Daric V."/>
            <person name="Darras S."/>
        </authorList>
    </citation>
    <scope>NUCLEOTIDE SEQUENCE [LARGE SCALE GENOMIC DNA]</scope>
</reference>
<name>A0ABP0G9P7_CLALP</name>
<evidence type="ECO:0000313" key="1">
    <source>
        <dbReference type="EMBL" id="CAK8688517.1"/>
    </source>
</evidence>
<keyword evidence="2" id="KW-1185">Reference proteome</keyword>
<sequence>MQPTVAAVIDVPEELTAGIPESIRQDAWKKNVCGAPNRWKMSLGASTHGRRTYQKKRNAILRRGRKAGTSKGVRL</sequence>
<gene>
    <name evidence="1" type="ORF">CVLEPA_LOCUS20521</name>
</gene>
<proteinExistence type="predicted"/>
<evidence type="ECO:0000313" key="2">
    <source>
        <dbReference type="Proteomes" id="UP001642483"/>
    </source>
</evidence>
<protein>
    <submittedName>
        <fullName evidence="1">Uncharacterized protein</fullName>
    </submittedName>
</protein>
<dbReference type="EMBL" id="CAWYQH010000108">
    <property type="protein sequence ID" value="CAK8688517.1"/>
    <property type="molecule type" value="Genomic_DNA"/>
</dbReference>